<gene>
    <name evidence="2" type="ORF">FHX34_105595</name>
</gene>
<dbReference type="OrthoDB" id="514320at2"/>
<accession>A0A561VMA6</accession>
<sequence>MGTRRRTGAALRALATVMVGIAATTAPVAASPAYAGEGSYHCGILVYGAIEDRYLQAGAQNGPLGCPNGTETDAAGGGRWESFRGGDIYWHPRTGAHIVWGAIRDKWTQYGRERGYGFPLTDELTTPDGVGRYNHFERGSIYWTPATGAHTVYGGIRERWAAMGWERSCLRYPVSDETDTPGGGGRYQMFQGGSMYWTPAGGAQPTC</sequence>
<protein>
    <submittedName>
        <fullName evidence="2">LGFP repeat-containing protein</fullName>
    </submittedName>
</protein>
<dbReference type="InterPro" id="IPR013207">
    <property type="entry name" value="LGFP"/>
</dbReference>
<comment type="caution">
    <text evidence="2">The sequence shown here is derived from an EMBL/GenBank/DDBJ whole genome shotgun (WGS) entry which is preliminary data.</text>
</comment>
<name>A0A561VMA6_ACTTI</name>
<organism evidence="2 3">
    <name type="scientific">Actinoplanes teichomyceticus</name>
    <dbReference type="NCBI Taxonomy" id="1867"/>
    <lineage>
        <taxon>Bacteria</taxon>
        <taxon>Bacillati</taxon>
        <taxon>Actinomycetota</taxon>
        <taxon>Actinomycetes</taxon>
        <taxon>Micromonosporales</taxon>
        <taxon>Micromonosporaceae</taxon>
        <taxon>Actinoplanes</taxon>
    </lineage>
</organism>
<keyword evidence="1" id="KW-0732">Signal</keyword>
<feature type="signal peptide" evidence="1">
    <location>
        <begin position="1"/>
        <end position="35"/>
    </location>
</feature>
<reference evidence="2 3" key="1">
    <citation type="submission" date="2019-06" db="EMBL/GenBank/DDBJ databases">
        <title>Sequencing the genomes of 1000 actinobacteria strains.</title>
        <authorList>
            <person name="Klenk H.-P."/>
        </authorList>
    </citation>
    <scope>NUCLEOTIDE SEQUENCE [LARGE SCALE GENOMIC DNA]</scope>
    <source>
        <strain evidence="2 3">DSM 43866</strain>
    </source>
</reference>
<keyword evidence="3" id="KW-1185">Reference proteome</keyword>
<evidence type="ECO:0000256" key="1">
    <source>
        <dbReference type="SAM" id="SignalP"/>
    </source>
</evidence>
<dbReference type="RefSeq" id="WP_122978731.1">
    <property type="nucleotide sequence ID" value="NZ_BOMX01000088.1"/>
</dbReference>
<dbReference type="Proteomes" id="UP000320239">
    <property type="component" value="Unassembled WGS sequence"/>
</dbReference>
<evidence type="ECO:0000313" key="3">
    <source>
        <dbReference type="Proteomes" id="UP000320239"/>
    </source>
</evidence>
<evidence type="ECO:0000313" key="2">
    <source>
        <dbReference type="EMBL" id="TWG12727.1"/>
    </source>
</evidence>
<feature type="chain" id="PRO_5021738296" evidence="1">
    <location>
        <begin position="36"/>
        <end position="207"/>
    </location>
</feature>
<proteinExistence type="predicted"/>
<dbReference type="AlphaFoldDB" id="A0A561VMA6"/>
<dbReference type="Pfam" id="PF08310">
    <property type="entry name" value="LGFP"/>
    <property type="match status" value="3"/>
</dbReference>
<dbReference type="EMBL" id="VIWY01000005">
    <property type="protein sequence ID" value="TWG12727.1"/>
    <property type="molecule type" value="Genomic_DNA"/>
</dbReference>